<reference evidence="1" key="1">
    <citation type="submission" date="2018-04" db="EMBL/GenBank/DDBJ databases">
        <title>WGS assembly of Panicum hallii.</title>
        <authorList>
            <person name="Lovell J."/>
            <person name="Jenkins J."/>
            <person name="Lowry D."/>
            <person name="Mamidi S."/>
            <person name="Sreedasyam A."/>
            <person name="Weng X."/>
            <person name="Barry K."/>
            <person name="Bonette J."/>
            <person name="Campitelli B."/>
            <person name="Daum C."/>
            <person name="Gordon S."/>
            <person name="Gould B."/>
            <person name="Lipzen A."/>
            <person name="Macqueen A."/>
            <person name="Palacio-Mejia J."/>
            <person name="Plott C."/>
            <person name="Shakirov E."/>
            <person name="Shu S."/>
            <person name="Yoshinaga Y."/>
            <person name="Zane M."/>
            <person name="Rokhsar D."/>
            <person name="Grimwood J."/>
            <person name="Schmutz J."/>
            <person name="Juenger T."/>
        </authorList>
    </citation>
    <scope>NUCLEOTIDE SEQUENCE [LARGE SCALE GENOMIC DNA]</scope>
    <source>
        <strain evidence="1">FIL2</strain>
    </source>
</reference>
<proteinExistence type="predicted"/>
<protein>
    <submittedName>
        <fullName evidence="1">Uncharacterized protein</fullName>
    </submittedName>
</protein>
<sequence length="122" mass="13395">MRWPDGSGSGVRIQFPTFRGVSPSPCMRVEVSCRHSENLDPFGSRNRDGGGSIFSSADVQIERATPSPPGRPSMAVFAFPLPRESIALAGAAYNLYNTVSQPRLAGTAHHKYKHKKSFKKKY</sequence>
<dbReference type="Gramene" id="PVH62197">
    <property type="protein sequence ID" value="PVH62197"/>
    <property type="gene ID" value="PAHAL_3G235100"/>
</dbReference>
<dbReference type="Proteomes" id="UP000243499">
    <property type="component" value="Chromosome 3"/>
</dbReference>
<dbReference type="EMBL" id="CM008048">
    <property type="protein sequence ID" value="PVH62197.1"/>
    <property type="molecule type" value="Genomic_DNA"/>
</dbReference>
<name>A0A2T8KJ33_9POAL</name>
<gene>
    <name evidence="1" type="ORF">PAHAL_3G235100</name>
</gene>
<dbReference type="AlphaFoldDB" id="A0A2T8KJ33"/>
<organism evidence="1">
    <name type="scientific">Panicum hallii</name>
    <dbReference type="NCBI Taxonomy" id="206008"/>
    <lineage>
        <taxon>Eukaryota</taxon>
        <taxon>Viridiplantae</taxon>
        <taxon>Streptophyta</taxon>
        <taxon>Embryophyta</taxon>
        <taxon>Tracheophyta</taxon>
        <taxon>Spermatophyta</taxon>
        <taxon>Magnoliopsida</taxon>
        <taxon>Liliopsida</taxon>
        <taxon>Poales</taxon>
        <taxon>Poaceae</taxon>
        <taxon>PACMAD clade</taxon>
        <taxon>Panicoideae</taxon>
        <taxon>Panicodae</taxon>
        <taxon>Paniceae</taxon>
        <taxon>Panicinae</taxon>
        <taxon>Panicum</taxon>
        <taxon>Panicum sect. Panicum</taxon>
    </lineage>
</organism>
<accession>A0A2T8KJ33</accession>
<evidence type="ECO:0000313" key="1">
    <source>
        <dbReference type="EMBL" id="PVH62197.1"/>
    </source>
</evidence>